<sequence>MLRCMFNNSPIICGDSLPIMRGMAGQSYDAIITDPPYASGGLTTVERKASPARKYLSDCKYLSFESDTRDQRSHFLWSVMWMTEAFRLTRHGGWLMCFTDWRQLPTTSDALQVAGWTWRSVVTWDKTEACRPHQGMFRNQSEFILIATRGSIAKEQDRPRVFPAGVWREYLRPGDKMHLTGKPVNLMTHLMSVLSPASSVLDPFAGSGTTLLAARRLGHIGHGVELSPDYVRIARDRLAAPAN</sequence>
<dbReference type="Pfam" id="PF01555">
    <property type="entry name" value="N6_N4_Mtase"/>
    <property type="match status" value="1"/>
</dbReference>
<dbReference type="PANTHER" id="PTHR13370">
    <property type="entry name" value="RNA METHYLASE-RELATED"/>
    <property type="match status" value="1"/>
</dbReference>
<dbReference type="GO" id="GO:0008170">
    <property type="term" value="F:N-methyltransferase activity"/>
    <property type="evidence" value="ECO:0007669"/>
    <property type="project" value="InterPro"/>
</dbReference>
<protein>
    <submittedName>
        <fullName evidence="5">Adenine-specific methyltransferase</fullName>
    </submittedName>
</protein>
<reference evidence="5" key="1">
    <citation type="journal article" date="2021" name="Proc. Natl. Acad. Sci. U.S.A.">
        <title>A Catalog of Tens of Thousands of Viruses from Human Metagenomes Reveals Hidden Associations with Chronic Diseases.</title>
        <authorList>
            <person name="Tisza M.J."/>
            <person name="Buck C.B."/>
        </authorList>
    </citation>
    <scope>NUCLEOTIDE SEQUENCE</scope>
    <source>
        <strain evidence="5">Ct1Eo1</strain>
    </source>
</reference>
<evidence type="ECO:0000256" key="1">
    <source>
        <dbReference type="ARBA" id="ARBA00006594"/>
    </source>
</evidence>
<dbReference type="InterPro" id="IPR002941">
    <property type="entry name" value="DNA_methylase_N4/N6"/>
</dbReference>
<evidence type="ECO:0000313" key="5">
    <source>
        <dbReference type="EMBL" id="DAE02062.1"/>
    </source>
</evidence>
<dbReference type="PROSITE" id="PS00092">
    <property type="entry name" value="N6_MTASE"/>
    <property type="match status" value="1"/>
</dbReference>
<dbReference type="GO" id="GO:0032259">
    <property type="term" value="P:methylation"/>
    <property type="evidence" value="ECO:0007669"/>
    <property type="project" value="UniProtKB-KW"/>
</dbReference>
<proteinExistence type="inferred from homology"/>
<evidence type="ECO:0000259" key="4">
    <source>
        <dbReference type="Pfam" id="PF01555"/>
    </source>
</evidence>
<dbReference type="InterPro" id="IPR029063">
    <property type="entry name" value="SAM-dependent_MTases_sf"/>
</dbReference>
<dbReference type="PANTHER" id="PTHR13370:SF3">
    <property type="entry name" value="TRNA (GUANINE(10)-N2)-METHYLTRANSFERASE HOMOLOG"/>
    <property type="match status" value="1"/>
</dbReference>
<dbReference type="Gene3D" id="3.40.50.150">
    <property type="entry name" value="Vaccinia Virus protein VP39"/>
    <property type="match status" value="1"/>
</dbReference>
<dbReference type="InterPro" id="IPR001091">
    <property type="entry name" value="RM_Methyltransferase"/>
</dbReference>
<dbReference type="EMBL" id="BK015340">
    <property type="protein sequence ID" value="DAE02062.1"/>
    <property type="molecule type" value="Genomic_DNA"/>
</dbReference>
<keyword evidence="3" id="KW-0808">Transferase</keyword>
<accession>A0A8S5P4S1</accession>
<dbReference type="GO" id="GO:0003677">
    <property type="term" value="F:DNA binding"/>
    <property type="evidence" value="ECO:0007669"/>
    <property type="project" value="InterPro"/>
</dbReference>
<dbReference type="SUPFAM" id="SSF53335">
    <property type="entry name" value="S-adenosyl-L-methionine-dependent methyltransferases"/>
    <property type="match status" value="1"/>
</dbReference>
<dbReference type="InterPro" id="IPR002052">
    <property type="entry name" value="DNA_methylase_N6_adenine_CS"/>
</dbReference>
<evidence type="ECO:0000256" key="2">
    <source>
        <dbReference type="ARBA" id="ARBA00022603"/>
    </source>
</evidence>
<dbReference type="PRINTS" id="PR00508">
    <property type="entry name" value="S21N4MTFRASE"/>
</dbReference>
<feature type="domain" description="DNA methylase N-4/N-6" evidence="4">
    <location>
        <begin position="29"/>
        <end position="235"/>
    </location>
</feature>
<dbReference type="CDD" id="cd02440">
    <property type="entry name" value="AdoMet_MTases"/>
    <property type="match status" value="1"/>
</dbReference>
<evidence type="ECO:0000256" key="3">
    <source>
        <dbReference type="ARBA" id="ARBA00022679"/>
    </source>
</evidence>
<name>A0A8S5P4S1_9CAUD</name>
<keyword evidence="2 5" id="KW-0489">Methyltransferase</keyword>
<organism evidence="5">
    <name type="scientific">Siphoviridae sp. ct1Eo1</name>
    <dbReference type="NCBI Taxonomy" id="2825307"/>
    <lineage>
        <taxon>Viruses</taxon>
        <taxon>Duplodnaviria</taxon>
        <taxon>Heunggongvirae</taxon>
        <taxon>Uroviricota</taxon>
        <taxon>Caudoviricetes</taxon>
    </lineage>
</organism>
<comment type="similarity">
    <text evidence="1">Belongs to the N(4)/N(6)-methyltransferase family.</text>
</comment>